<dbReference type="PANTHER" id="PTHR33570:SF10">
    <property type="entry name" value="GAMMA-CARBOXYMUCONOLACTONE DECARBOXYLASE"/>
    <property type="match status" value="1"/>
</dbReference>
<dbReference type="SUPFAM" id="SSF69118">
    <property type="entry name" value="AhpD-like"/>
    <property type="match status" value="1"/>
</dbReference>
<dbReference type="RefSeq" id="WP_152260254.1">
    <property type="nucleotide sequence ID" value="NZ_CAUFDJ010000007.1"/>
</dbReference>
<dbReference type="KEGG" id="lhb:D1010_03425"/>
<evidence type="ECO:0000259" key="1">
    <source>
        <dbReference type="Pfam" id="PF02627"/>
    </source>
</evidence>
<dbReference type="Pfam" id="PF02627">
    <property type="entry name" value="CMD"/>
    <property type="match status" value="1"/>
</dbReference>
<feature type="domain" description="Carboxymuconolactone decarboxylase-like" evidence="1">
    <location>
        <begin position="36"/>
        <end position="120"/>
    </location>
</feature>
<dbReference type="InterPro" id="IPR029032">
    <property type="entry name" value="AhpD-like"/>
</dbReference>
<dbReference type="PANTHER" id="PTHR33570">
    <property type="entry name" value="4-CARBOXYMUCONOLACTONE DECARBOXYLASE FAMILY PROTEIN"/>
    <property type="match status" value="1"/>
</dbReference>
<reference evidence="2 3" key="1">
    <citation type="submission" date="2019-10" db="EMBL/GenBank/DDBJ databases">
        <title>The completed genome of Lactobacillus harbinensis M1.</title>
        <authorList>
            <person name="Zheng Y."/>
        </authorList>
    </citation>
    <scope>NUCLEOTIDE SEQUENCE [LARGE SCALE GENOMIC DNA]</scope>
    <source>
        <strain evidence="2 3">M1</strain>
    </source>
</reference>
<dbReference type="EMBL" id="CP045143">
    <property type="protein sequence ID" value="QFR22567.1"/>
    <property type="molecule type" value="Genomic_DNA"/>
</dbReference>
<protein>
    <submittedName>
        <fullName evidence="2">Carboxymuconolactone decarboxylase family protein</fullName>
    </submittedName>
</protein>
<dbReference type="Proteomes" id="UP000326779">
    <property type="component" value="Chromosome"/>
</dbReference>
<evidence type="ECO:0000313" key="3">
    <source>
        <dbReference type="Proteomes" id="UP000326779"/>
    </source>
</evidence>
<dbReference type="GO" id="GO:0051920">
    <property type="term" value="F:peroxiredoxin activity"/>
    <property type="evidence" value="ECO:0007669"/>
    <property type="project" value="InterPro"/>
</dbReference>
<proteinExistence type="predicted"/>
<organism evidence="2 3">
    <name type="scientific">Schleiferilactobacillus harbinensis</name>
    <dbReference type="NCBI Taxonomy" id="304207"/>
    <lineage>
        <taxon>Bacteria</taxon>
        <taxon>Bacillati</taxon>
        <taxon>Bacillota</taxon>
        <taxon>Bacilli</taxon>
        <taxon>Lactobacillales</taxon>
        <taxon>Lactobacillaceae</taxon>
        <taxon>Schleiferilactobacillus</taxon>
    </lineage>
</organism>
<sequence>MAEKTDERLIKGQQMLAAVDGQAAAATLHALADVAPDVPRLIQEFAFGDIYTRSGLDLRQREMITITALLIQGDTAGQLHVHIQGALHVGLTQQEIVETFIHCIPYIGFPRVLNALSAARQVFAERSGQDGD</sequence>
<dbReference type="Gene3D" id="1.20.1290.10">
    <property type="entry name" value="AhpD-like"/>
    <property type="match status" value="1"/>
</dbReference>
<dbReference type="InterPro" id="IPR003779">
    <property type="entry name" value="CMD-like"/>
</dbReference>
<gene>
    <name evidence="2" type="ORF">D1010_03425</name>
</gene>
<dbReference type="InterPro" id="IPR052512">
    <property type="entry name" value="4CMD/NDH-1_regulator"/>
</dbReference>
<dbReference type="AlphaFoldDB" id="A0A5P8M2M2"/>
<name>A0A5P8M2M2_9LACO</name>
<evidence type="ECO:0000313" key="2">
    <source>
        <dbReference type="EMBL" id="QFR22567.1"/>
    </source>
</evidence>
<accession>A0A5P8M2M2</accession>